<evidence type="ECO:0000256" key="1">
    <source>
        <dbReference type="ARBA" id="ARBA00004123"/>
    </source>
</evidence>
<evidence type="ECO:0000256" key="4">
    <source>
        <dbReference type="ARBA" id="ARBA00011903"/>
    </source>
</evidence>
<dbReference type="PROSITE" id="PS50011">
    <property type="entry name" value="PROTEIN_KINASE_DOM"/>
    <property type="match status" value="1"/>
</dbReference>
<dbReference type="InterPro" id="IPR001245">
    <property type="entry name" value="Ser-Thr/Tyr_kinase_cat_dom"/>
</dbReference>
<dbReference type="Gene3D" id="2.30.30.40">
    <property type="entry name" value="SH3 Domains"/>
    <property type="match status" value="1"/>
</dbReference>
<dbReference type="PANTHER" id="PTHR24418">
    <property type="entry name" value="TYROSINE-PROTEIN KINASE"/>
    <property type="match status" value="1"/>
</dbReference>
<dbReference type="GO" id="GO:0016192">
    <property type="term" value="P:vesicle-mediated transport"/>
    <property type="evidence" value="ECO:0007669"/>
    <property type="project" value="UniProtKB-ARBA"/>
</dbReference>
<evidence type="ECO:0000259" key="24">
    <source>
        <dbReference type="PROSITE" id="PS50001"/>
    </source>
</evidence>
<dbReference type="Gene3D" id="3.30.200.20">
    <property type="entry name" value="Phosphorylase Kinase, domain 1"/>
    <property type="match status" value="1"/>
</dbReference>
<dbReference type="GO" id="GO:0005524">
    <property type="term" value="F:ATP binding"/>
    <property type="evidence" value="ECO:0007669"/>
    <property type="project" value="UniProtKB-UniRule"/>
</dbReference>
<evidence type="ECO:0000256" key="17">
    <source>
        <dbReference type="ARBA" id="ARBA00023242"/>
    </source>
</evidence>
<dbReference type="PROSITE" id="PS50001">
    <property type="entry name" value="SH2"/>
    <property type="match status" value="1"/>
</dbReference>
<comment type="subcellular location">
    <subcellularLocation>
        <location evidence="2">Golgi apparatus</location>
    </subcellularLocation>
    <subcellularLocation>
        <location evidence="3">Membrane</location>
        <topology evidence="3">Lipid-anchor</topology>
    </subcellularLocation>
    <subcellularLocation>
        <location evidence="1">Nucleus</location>
    </subcellularLocation>
</comment>
<keyword evidence="8" id="KW-0808">Transferase</keyword>
<evidence type="ECO:0000259" key="26">
    <source>
        <dbReference type="PROSITE" id="PS50011"/>
    </source>
</evidence>
<dbReference type="GO" id="GO:0004715">
    <property type="term" value="F:non-membrane spanning protein tyrosine kinase activity"/>
    <property type="evidence" value="ECO:0007669"/>
    <property type="project" value="UniProtKB-EC"/>
</dbReference>
<evidence type="ECO:0000256" key="13">
    <source>
        <dbReference type="ARBA" id="ARBA00022859"/>
    </source>
</evidence>
<dbReference type="InterPro" id="IPR000719">
    <property type="entry name" value="Prot_kinase_dom"/>
</dbReference>
<keyword evidence="16" id="KW-0395">Inflammatory response</keyword>
<evidence type="ECO:0000256" key="12">
    <source>
        <dbReference type="ARBA" id="ARBA00022840"/>
    </source>
</evidence>
<dbReference type="GO" id="GO:0005634">
    <property type="term" value="C:nucleus"/>
    <property type="evidence" value="ECO:0007669"/>
    <property type="project" value="UniProtKB-SubCell"/>
</dbReference>
<comment type="catalytic activity">
    <reaction evidence="19">
        <text>L-tyrosyl-[protein] + ATP = O-phospho-L-tyrosyl-[protein] + ADP + H(+)</text>
        <dbReference type="Rhea" id="RHEA:10596"/>
        <dbReference type="Rhea" id="RHEA-COMP:10136"/>
        <dbReference type="Rhea" id="RHEA-COMP:20101"/>
        <dbReference type="ChEBI" id="CHEBI:15378"/>
        <dbReference type="ChEBI" id="CHEBI:30616"/>
        <dbReference type="ChEBI" id="CHEBI:46858"/>
        <dbReference type="ChEBI" id="CHEBI:61978"/>
        <dbReference type="ChEBI" id="CHEBI:456216"/>
        <dbReference type="EC" id="2.7.10.2"/>
    </reaction>
</comment>
<dbReference type="GO" id="GO:0005794">
    <property type="term" value="C:Golgi apparatus"/>
    <property type="evidence" value="ECO:0007669"/>
    <property type="project" value="UniProtKB-SubCell"/>
</dbReference>
<dbReference type="InterPro" id="IPR036860">
    <property type="entry name" value="SH2_dom_sf"/>
</dbReference>
<keyword evidence="5 21" id="KW-0728">SH3 domain</keyword>
<dbReference type="PROSITE" id="PS00109">
    <property type="entry name" value="PROTEIN_KINASE_TYR"/>
    <property type="match status" value="1"/>
</dbReference>
<feature type="domain" description="SH3" evidence="25">
    <location>
        <begin position="48"/>
        <end position="108"/>
    </location>
</feature>
<evidence type="ECO:0000256" key="14">
    <source>
        <dbReference type="ARBA" id="ARBA00023034"/>
    </source>
</evidence>
<name>A0A8D2Q338_VARKO</name>
<feature type="domain" description="Protein kinase" evidence="26">
    <location>
        <begin position="208"/>
        <end position="462"/>
    </location>
</feature>
<proteinExistence type="predicted"/>
<keyword evidence="7" id="KW-0399">Innate immunity</keyword>
<dbReference type="GO" id="GO:0006954">
    <property type="term" value="P:inflammatory response"/>
    <property type="evidence" value="ECO:0007669"/>
    <property type="project" value="UniProtKB-KW"/>
</dbReference>
<keyword evidence="18" id="KW-0449">Lipoprotein</keyword>
<dbReference type="FunFam" id="3.30.200.20:FF:000036">
    <property type="entry name" value="Tyrosine-protein kinase"/>
    <property type="match status" value="1"/>
</dbReference>
<evidence type="ECO:0000259" key="25">
    <source>
        <dbReference type="PROSITE" id="PS50002"/>
    </source>
</evidence>
<dbReference type="GO" id="GO:0045087">
    <property type="term" value="P:innate immune response"/>
    <property type="evidence" value="ECO:0007669"/>
    <property type="project" value="UniProtKB-KW"/>
</dbReference>
<dbReference type="Pfam" id="PF00018">
    <property type="entry name" value="SH3_1"/>
    <property type="match status" value="1"/>
</dbReference>
<dbReference type="SMART" id="SM00326">
    <property type="entry name" value="SH3"/>
    <property type="match status" value="1"/>
</dbReference>
<dbReference type="PROSITE" id="PS00107">
    <property type="entry name" value="PROTEIN_KINASE_ATP"/>
    <property type="match status" value="1"/>
</dbReference>
<reference evidence="27" key="2">
    <citation type="submission" date="2025-09" db="UniProtKB">
        <authorList>
            <consortium name="Ensembl"/>
        </authorList>
    </citation>
    <scope>IDENTIFICATION</scope>
</reference>
<evidence type="ECO:0000256" key="20">
    <source>
        <dbReference type="PROSITE-ProRule" id="PRU00191"/>
    </source>
</evidence>
<dbReference type="Gene3D" id="3.30.505.10">
    <property type="entry name" value="SH2 domain"/>
    <property type="match status" value="1"/>
</dbReference>
<accession>A0A8D2Q338</accession>
<keyword evidence="20" id="KW-0727">SH2 domain</keyword>
<dbReference type="Pfam" id="PF00017">
    <property type="entry name" value="SH2"/>
    <property type="match status" value="1"/>
</dbReference>
<keyword evidence="14" id="KW-0333">Golgi apparatus</keyword>
<dbReference type="PROSITE" id="PS50002">
    <property type="entry name" value="SH3"/>
    <property type="match status" value="1"/>
</dbReference>
<dbReference type="GO" id="GO:0016020">
    <property type="term" value="C:membrane"/>
    <property type="evidence" value="ECO:0007669"/>
    <property type="project" value="UniProtKB-SubCell"/>
</dbReference>
<feature type="binding site" evidence="22">
    <location>
        <position position="236"/>
    </location>
    <ligand>
        <name>ATP</name>
        <dbReference type="ChEBI" id="CHEBI:30616"/>
    </ligand>
</feature>
<evidence type="ECO:0000256" key="19">
    <source>
        <dbReference type="ARBA" id="ARBA00051245"/>
    </source>
</evidence>
<dbReference type="InterPro" id="IPR017441">
    <property type="entry name" value="Protein_kinase_ATP_BS"/>
</dbReference>
<evidence type="ECO:0000256" key="2">
    <source>
        <dbReference type="ARBA" id="ARBA00004555"/>
    </source>
</evidence>
<evidence type="ECO:0000256" key="8">
    <source>
        <dbReference type="ARBA" id="ARBA00022679"/>
    </source>
</evidence>
<dbReference type="PRINTS" id="PR00109">
    <property type="entry name" value="TYRKINASE"/>
</dbReference>
<dbReference type="PRINTS" id="PR00452">
    <property type="entry name" value="SH3DOMAIN"/>
</dbReference>
<keyword evidence="15" id="KW-0829">Tyrosine-protein kinase</keyword>
<keyword evidence="10 22" id="KW-0547">Nucleotide-binding</keyword>
<dbReference type="InterPro" id="IPR011009">
    <property type="entry name" value="Kinase-like_dom_sf"/>
</dbReference>
<keyword evidence="6" id="KW-0597">Phosphoprotein</keyword>
<evidence type="ECO:0000256" key="15">
    <source>
        <dbReference type="ARBA" id="ARBA00023137"/>
    </source>
</evidence>
<dbReference type="Proteomes" id="UP000694545">
    <property type="component" value="Unplaced"/>
</dbReference>
<dbReference type="InterPro" id="IPR050198">
    <property type="entry name" value="Non-receptor_tyrosine_kinases"/>
</dbReference>
<dbReference type="EC" id="2.7.10.2" evidence="4"/>
<evidence type="ECO:0000256" key="21">
    <source>
        <dbReference type="PROSITE-ProRule" id="PRU00192"/>
    </source>
</evidence>
<evidence type="ECO:0000256" key="18">
    <source>
        <dbReference type="ARBA" id="ARBA00023288"/>
    </source>
</evidence>
<evidence type="ECO:0000256" key="5">
    <source>
        <dbReference type="ARBA" id="ARBA00022443"/>
    </source>
</evidence>
<dbReference type="Pfam" id="PF07714">
    <property type="entry name" value="PK_Tyr_Ser-Thr"/>
    <property type="match status" value="1"/>
</dbReference>
<keyword evidence="28" id="KW-1185">Reference proteome</keyword>
<dbReference type="AlphaFoldDB" id="A0A8D2Q338"/>
<dbReference type="InterPro" id="IPR036028">
    <property type="entry name" value="SH3-like_dom_sf"/>
</dbReference>
<evidence type="ECO:0000256" key="9">
    <source>
        <dbReference type="ARBA" id="ARBA00022707"/>
    </source>
</evidence>
<dbReference type="FunFam" id="1.10.510.10:FF:000553">
    <property type="entry name" value="Tyrosine-protein kinase"/>
    <property type="match status" value="1"/>
</dbReference>
<evidence type="ECO:0000256" key="16">
    <source>
        <dbReference type="ARBA" id="ARBA00023198"/>
    </source>
</evidence>
<keyword evidence="11" id="KW-0418">Kinase</keyword>
<evidence type="ECO:0000313" key="28">
    <source>
        <dbReference type="Proteomes" id="UP000694545"/>
    </source>
</evidence>
<evidence type="ECO:0000256" key="22">
    <source>
        <dbReference type="PROSITE-ProRule" id="PRU10141"/>
    </source>
</evidence>
<evidence type="ECO:0000256" key="23">
    <source>
        <dbReference type="SAM" id="MobiDB-lite"/>
    </source>
</evidence>
<dbReference type="InterPro" id="IPR001452">
    <property type="entry name" value="SH3_domain"/>
</dbReference>
<feature type="domain" description="SH2" evidence="24">
    <location>
        <begin position="114"/>
        <end position="155"/>
    </location>
</feature>
<organism evidence="27 28">
    <name type="scientific">Varanus komodoensis</name>
    <name type="common">Komodo dragon</name>
    <dbReference type="NCBI Taxonomy" id="61221"/>
    <lineage>
        <taxon>Eukaryota</taxon>
        <taxon>Metazoa</taxon>
        <taxon>Chordata</taxon>
        <taxon>Craniata</taxon>
        <taxon>Vertebrata</taxon>
        <taxon>Euteleostomi</taxon>
        <taxon>Lepidosauria</taxon>
        <taxon>Squamata</taxon>
        <taxon>Bifurcata</taxon>
        <taxon>Unidentata</taxon>
        <taxon>Episquamata</taxon>
        <taxon>Toxicofera</taxon>
        <taxon>Anguimorpha</taxon>
        <taxon>Paleoanguimorpha</taxon>
        <taxon>Varanoidea</taxon>
        <taxon>Varanidae</taxon>
        <taxon>Varanus</taxon>
    </lineage>
</organism>
<protein>
    <recommendedName>
        <fullName evidence="4">non-specific protein-tyrosine kinase</fullName>
        <ecNumber evidence="4">2.7.10.2</ecNumber>
    </recommendedName>
</protein>
<dbReference type="Ensembl" id="ENSVKKT00000016917.1">
    <property type="protein sequence ID" value="ENSVKKP00000016516.1"/>
    <property type="gene ID" value="ENSVKKG00000010995.1"/>
</dbReference>
<dbReference type="Gene3D" id="1.10.510.10">
    <property type="entry name" value="Transferase(Phosphotransferase) domain 1"/>
    <property type="match status" value="1"/>
</dbReference>
<evidence type="ECO:0000256" key="11">
    <source>
        <dbReference type="ARBA" id="ARBA00022777"/>
    </source>
</evidence>
<dbReference type="SMART" id="SM00219">
    <property type="entry name" value="TyrKc"/>
    <property type="match status" value="1"/>
</dbReference>
<dbReference type="InterPro" id="IPR008266">
    <property type="entry name" value="Tyr_kinase_AS"/>
</dbReference>
<dbReference type="SUPFAM" id="SSF56112">
    <property type="entry name" value="Protein kinase-like (PK-like)"/>
    <property type="match status" value="1"/>
</dbReference>
<dbReference type="FunFam" id="2.30.30.40:FF:000095">
    <property type="entry name" value="Tyrosine-protein kinase"/>
    <property type="match status" value="1"/>
</dbReference>
<evidence type="ECO:0000256" key="3">
    <source>
        <dbReference type="ARBA" id="ARBA00004635"/>
    </source>
</evidence>
<dbReference type="InterPro" id="IPR000980">
    <property type="entry name" value="SH2"/>
</dbReference>
<keyword evidence="13" id="KW-0391">Immunity</keyword>
<sequence length="473" mass="53629">PFPTTEQGRAVWAPARHQPVPRAEGPPAPGARWIAEAAPSFLSPSARPEDFLVVALYDYDAIHAEDLSFQKGEHLKVLERSGEWWKARLLSTGNEGYIPNNYVARVNTLETEEWFFKGISRKDADRYLLAPGNAIGSFMIRDSETTQGRGSWAISNKRPVFAVCPEYLFCSLSGQSDGLCQTLTFPCIAPKPQQPWEKDAWEIPRSSLKLEQKLGAGQFGEVWMATYNTHTKVAVKTMKPGSMSVEAFLEEANIMKTLQHDKLVKLHAVVTKEEPIYIITEFMEKGSLLDFLKSDEGRKQPLPRLIDFASQIAEGMAFIEQQNYIHRDLRAANILVSGLLVCKIADFGLARVIDDNEYTAREGSKFPIKWTAPEAINYGSFTIKSDVWSFGVLLMEIITYGRTPYPGMSHMEVIRALERGYRMPCPEGCPREFYEVMMRCWEKQPENRPTFESNQSILEDFFIATEGQYQQQP</sequence>
<evidence type="ECO:0000256" key="10">
    <source>
        <dbReference type="ARBA" id="ARBA00022741"/>
    </source>
</evidence>
<dbReference type="SUPFAM" id="SSF50044">
    <property type="entry name" value="SH3-domain"/>
    <property type="match status" value="1"/>
</dbReference>
<dbReference type="InterPro" id="IPR020635">
    <property type="entry name" value="Tyr_kinase_cat_dom"/>
</dbReference>
<reference evidence="27" key="1">
    <citation type="submission" date="2025-08" db="UniProtKB">
        <authorList>
            <consortium name="Ensembl"/>
        </authorList>
    </citation>
    <scope>IDENTIFICATION</scope>
</reference>
<keyword evidence="9" id="KW-0519">Myristate</keyword>
<evidence type="ECO:0000256" key="7">
    <source>
        <dbReference type="ARBA" id="ARBA00022588"/>
    </source>
</evidence>
<evidence type="ECO:0000313" key="27">
    <source>
        <dbReference type="Ensembl" id="ENSVKKP00000016516.1"/>
    </source>
</evidence>
<feature type="region of interest" description="Disordered" evidence="23">
    <location>
        <begin position="1"/>
        <end position="28"/>
    </location>
</feature>
<keyword evidence="12 22" id="KW-0067">ATP-binding</keyword>
<keyword evidence="17" id="KW-0539">Nucleus</keyword>
<dbReference type="SUPFAM" id="SSF55550">
    <property type="entry name" value="SH2 domain"/>
    <property type="match status" value="1"/>
</dbReference>
<evidence type="ECO:0000256" key="6">
    <source>
        <dbReference type="ARBA" id="ARBA00022553"/>
    </source>
</evidence>